<keyword evidence="1" id="KW-0560">Oxidoreductase</keyword>
<evidence type="ECO:0000256" key="2">
    <source>
        <dbReference type="SAM" id="Phobius"/>
    </source>
</evidence>
<evidence type="ECO:0000259" key="3">
    <source>
        <dbReference type="Pfam" id="PF02771"/>
    </source>
</evidence>
<evidence type="ECO:0000313" key="6">
    <source>
        <dbReference type="Proteomes" id="UP001379533"/>
    </source>
</evidence>
<keyword evidence="2" id="KW-0472">Membrane</keyword>
<dbReference type="InterPro" id="IPR013786">
    <property type="entry name" value="AcylCoA_DH/ox_N"/>
</dbReference>
<reference evidence="5 6" key="1">
    <citation type="submission" date="2021-12" db="EMBL/GenBank/DDBJ databases">
        <title>Discovery of the Pendulisporaceae a myxobacterial family with distinct sporulation behavior and unique specialized metabolism.</title>
        <authorList>
            <person name="Garcia R."/>
            <person name="Popoff A."/>
            <person name="Bader C.D."/>
            <person name="Loehr J."/>
            <person name="Walesch S."/>
            <person name="Walt C."/>
            <person name="Boldt J."/>
            <person name="Bunk B."/>
            <person name="Haeckl F.J.F.P.J."/>
            <person name="Gunesch A.P."/>
            <person name="Birkelbach J."/>
            <person name="Nuebel U."/>
            <person name="Pietschmann T."/>
            <person name="Bach T."/>
            <person name="Mueller R."/>
        </authorList>
    </citation>
    <scope>NUCLEOTIDE SEQUENCE [LARGE SCALE GENOMIC DNA]</scope>
    <source>
        <strain evidence="5 6">MSr12523</strain>
    </source>
</reference>
<evidence type="ECO:0000313" key="5">
    <source>
        <dbReference type="EMBL" id="WXA92230.1"/>
    </source>
</evidence>
<evidence type="ECO:0000259" key="4">
    <source>
        <dbReference type="Pfam" id="PF08028"/>
    </source>
</evidence>
<dbReference type="InterPro" id="IPR013107">
    <property type="entry name" value="Acyl-CoA_DH_C"/>
</dbReference>
<dbReference type="InterPro" id="IPR009100">
    <property type="entry name" value="AcylCoA_DH/oxidase_NM_dom_sf"/>
</dbReference>
<keyword evidence="2" id="KW-1133">Transmembrane helix</keyword>
<dbReference type="PIRSF" id="PIRSF016578">
    <property type="entry name" value="HsaA"/>
    <property type="match status" value="1"/>
</dbReference>
<dbReference type="Pfam" id="PF08028">
    <property type="entry name" value="Acyl-CoA_dh_2"/>
    <property type="match status" value="1"/>
</dbReference>
<dbReference type="Proteomes" id="UP001379533">
    <property type="component" value="Chromosome"/>
</dbReference>
<organism evidence="5 6">
    <name type="scientific">Pendulispora brunnea</name>
    <dbReference type="NCBI Taxonomy" id="2905690"/>
    <lineage>
        <taxon>Bacteria</taxon>
        <taxon>Pseudomonadati</taxon>
        <taxon>Myxococcota</taxon>
        <taxon>Myxococcia</taxon>
        <taxon>Myxococcales</taxon>
        <taxon>Sorangiineae</taxon>
        <taxon>Pendulisporaceae</taxon>
        <taxon>Pendulispora</taxon>
    </lineage>
</organism>
<accession>A0ABZ2K3U4</accession>
<dbReference type="SUPFAM" id="SSF56645">
    <property type="entry name" value="Acyl-CoA dehydrogenase NM domain-like"/>
    <property type="match status" value="1"/>
</dbReference>
<dbReference type="Gene3D" id="1.10.540.10">
    <property type="entry name" value="Acyl-CoA dehydrogenase/oxidase, N-terminal domain"/>
    <property type="match status" value="1"/>
</dbReference>
<dbReference type="SUPFAM" id="SSF47203">
    <property type="entry name" value="Acyl-CoA dehydrogenase C-terminal domain-like"/>
    <property type="match status" value="1"/>
</dbReference>
<dbReference type="InterPro" id="IPR046373">
    <property type="entry name" value="Acyl-CoA_Oxase/DH_mid-dom_sf"/>
</dbReference>
<dbReference type="InterPro" id="IPR037069">
    <property type="entry name" value="AcylCoA_DH/ox_N_sf"/>
</dbReference>
<dbReference type="RefSeq" id="WP_394842847.1">
    <property type="nucleotide sequence ID" value="NZ_CP089982.1"/>
</dbReference>
<keyword evidence="6" id="KW-1185">Reference proteome</keyword>
<dbReference type="Gene3D" id="1.20.140.10">
    <property type="entry name" value="Butyryl-CoA Dehydrogenase, subunit A, domain 3"/>
    <property type="match status" value="1"/>
</dbReference>
<dbReference type="PANTHER" id="PTHR43884:SF25">
    <property type="entry name" value="ACYL-COA DEHYDROGENASE YDBM-RELATED"/>
    <property type="match status" value="1"/>
</dbReference>
<evidence type="ECO:0000256" key="1">
    <source>
        <dbReference type="ARBA" id="ARBA00023002"/>
    </source>
</evidence>
<feature type="transmembrane region" description="Helical" evidence="2">
    <location>
        <begin position="238"/>
        <end position="260"/>
    </location>
</feature>
<feature type="domain" description="Acyl-CoA dehydrogenase/oxidase N-terminal" evidence="3">
    <location>
        <begin position="26"/>
        <end position="100"/>
    </location>
</feature>
<dbReference type="EMBL" id="CP089982">
    <property type="protein sequence ID" value="WXA92230.1"/>
    <property type="molecule type" value="Genomic_DNA"/>
</dbReference>
<name>A0ABZ2K3U4_9BACT</name>
<keyword evidence="2" id="KW-0812">Transmembrane</keyword>
<gene>
    <name evidence="5" type="ORF">LZC95_37965</name>
</gene>
<protein>
    <submittedName>
        <fullName evidence="5">Acyl-CoA dehydrogenase family protein</fullName>
    </submittedName>
</protein>
<dbReference type="PANTHER" id="PTHR43884">
    <property type="entry name" value="ACYL-COA DEHYDROGENASE"/>
    <property type="match status" value="1"/>
</dbReference>
<dbReference type="Pfam" id="PF02771">
    <property type="entry name" value="Acyl-CoA_dh_N"/>
    <property type="match status" value="1"/>
</dbReference>
<dbReference type="InterPro" id="IPR036250">
    <property type="entry name" value="AcylCo_DH-like_C"/>
</dbReference>
<sequence>MPRESEVAGRSMRGQLMDAAERLAPRLQAATAAIESRRSLPQDIAAELAAAGLYRMLTPAALGGHEVDVHTFVTVIERLARADASAAWCTFISCTSALVGAYLPQTEARVLFAHPEVKWAGVFAPRGQAHRVTRDGVEGFMVSGRWPWGSGCLNADYVTGGCLVLDANGKPEALAGGTPNVRSMVFSADQIEIHDTWHSLGLRGTGSNEFGVHELFVPAARSTALMTDTPLPGPLYRFPLFGLLGLGIAAVALGVARVAIDSLIELATKKTPQGSTRLLAERPSTQEHVARAEARWRAARALVLEAVDAAWSAAVETEGISTEHKRDIRLATTFATEEAAAVVNRMHTTAGGSAVFEASPIQRCLRDVHVATQHMMVGESTYEVTGRLLLGLPTNTAML</sequence>
<proteinExistence type="predicted"/>
<dbReference type="Gene3D" id="2.40.110.10">
    <property type="entry name" value="Butyryl-CoA Dehydrogenase, subunit A, domain 2"/>
    <property type="match status" value="1"/>
</dbReference>
<feature type="domain" description="Acyl-CoA dehydrogenase C-terminal" evidence="4">
    <location>
        <begin position="246"/>
        <end position="377"/>
    </location>
</feature>